<proteinExistence type="predicted"/>
<reference evidence="1 2" key="1">
    <citation type="submission" date="2019-02" db="EMBL/GenBank/DDBJ databases">
        <title>Deep-cultivation of Planctomycetes and their phenomic and genomic characterization uncovers novel biology.</title>
        <authorList>
            <person name="Wiegand S."/>
            <person name="Jogler M."/>
            <person name="Boedeker C."/>
            <person name="Pinto D."/>
            <person name="Vollmers J."/>
            <person name="Rivas-Marin E."/>
            <person name="Kohn T."/>
            <person name="Peeters S.H."/>
            <person name="Heuer A."/>
            <person name="Rast P."/>
            <person name="Oberbeckmann S."/>
            <person name="Bunk B."/>
            <person name="Jeske O."/>
            <person name="Meyerdierks A."/>
            <person name="Storesund J.E."/>
            <person name="Kallscheuer N."/>
            <person name="Luecker S."/>
            <person name="Lage O.M."/>
            <person name="Pohl T."/>
            <person name="Merkel B.J."/>
            <person name="Hornburger P."/>
            <person name="Mueller R.-W."/>
            <person name="Bruemmer F."/>
            <person name="Labrenz M."/>
            <person name="Spormann A.M."/>
            <person name="Op Den Camp H."/>
            <person name="Overmann J."/>
            <person name="Amann R."/>
            <person name="Jetten M.S.M."/>
            <person name="Mascher T."/>
            <person name="Medema M.H."/>
            <person name="Devos D.P."/>
            <person name="Kaster A.-K."/>
            <person name="Ovreas L."/>
            <person name="Rohde M."/>
            <person name="Galperin M.Y."/>
            <person name="Jogler C."/>
        </authorList>
    </citation>
    <scope>NUCLEOTIDE SEQUENCE [LARGE SCALE GENOMIC DNA]</scope>
    <source>
        <strain evidence="1 2">CA13</strain>
    </source>
</reference>
<dbReference type="AlphaFoldDB" id="A0A5C5YWZ0"/>
<organism evidence="1 2">
    <name type="scientific">Novipirellula herctigrandis</name>
    <dbReference type="NCBI Taxonomy" id="2527986"/>
    <lineage>
        <taxon>Bacteria</taxon>
        <taxon>Pseudomonadati</taxon>
        <taxon>Planctomycetota</taxon>
        <taxon>Planctomycetia</taxon>
        <taxon>Pirellulales</taxon>
        <taxon>Pirellulaceae</taxon>
        <taxon>Novipirellula</taxon>
    </lineage>
</organism>
<evidence type="ECO:0000313" key="1">
    <source>
        <dbReference type="EMBL" id="TWT79558.1"/>
    </source>
</evidence>
<gene>
    <name evidence="1" type="ORF">CA13_09620</name>
</gene>
<accession>A0A5C5YWZ0</accession>
<comment type="caution">
    <text evidence="1">The sequence shown here is derived from an EMBL/GenBank/DDBJ whole genome shotgun (WGS) entry which is preliminary data.</text>
</comment>
<evidence type="ECO:0000313" key="2">
    <source>
        <dbReference type="Proteomes" id="UP000315010"/>
    </source>
</evidence>
<dbReference type="Proteomes" id="UP000315010">
    <property type="component" value="Unassembled WGS sequence"/>
</dbReference>
<dbReference type="EMBL" id="SJPJ01000001">
    <property type="protein sequence ID" value="TWT79558.1"/>
    <property type="molecule type" value="Genomic_DNA"/>
</dbReference>
<name>A0A5C5YWZ0_9BACT</name>
<keyword evidence="2" id="KW-1185">Reference proteome</keyword>
<protein>
    <submittedName>
        <fullName evidence="1">Uncharacterized protein</fullName>
    </submittedName>
</protein>
<sequence>MHTKIATARFLTWIPHYAISVISNVITLRAIDVLLWGRCR</sequence>